<evidence type="ECO:0000256" key="4">
    <source>
        <dbReference type="ARBA" id="ARBA00023204"/>
    </source>
</evidence>
<dbReference type="GO" id="GO:0006284">
    <property type="term" value="P:base-excision repair"/>
    <property type="evidence" value="ECO:0007669"/>
    <property type="project" value="InterPro"/>
</dbReference>
<dbReference type="InterPro" id="IPR036995">
    <property type="entry name" value="MPG_sf"/>
</dbReference>
<organism evidence="7 8">
    <name type="scientific">Actinomyces howellii</name>
    <dbReference type="NCBI Taxonomy" id="52771"/>
    <lineage>
        <taxon>Bacteria</taxon>
        <taxon>Bacillati</taxon>
        <taxon>Actinomycetota</taxon>
        <taxon>Actinomycetes</taxon>
        <taxon>Actinomycetales</taxon>
        <taxon>Actinomycetaceae</taxon>
        <taxon>Actinomyces</taxon>
    </lineage>
</organism>
<gene>
    <name evidence="7" type="ORF">NCTC11636_00662</name>
</gene>
<dbReference type="OrthoDB" id="9794313at2"/>
<dbReference type="NCBIfam" id="NF002003">
    <property type="entry name" value="PRK00802.1-3"/>
    <property type="match status" value="1"/>
</dbReference>
<evidence type="ECO:0000256" key="2">
    <source>
        <dbReference type="ARBA" id="ARBA00022763"/>
    </source>
</evidence>
<dbReference type="EC" id="3.2.2.-" evidence="5"/>
<dbReference type="PANTHER" id="PTHR10429:SF0">
    <property type="entry name" value="DNA-3-METHYLADENINE GLYCOSYLASE"/>
    <property type="match status" value="1"/>
</dbReference>
<dbReference type="KEGG" id="ahw:NCTC11636_00662"/>
<dbReference type="InterPro" id="IPR003180">
    <property type="entry name" value="MPG"/>
</dbReference>
<dbReference type="InterPro" id="IPR011034">
    <property type="entry name" value="Formyl_transferase-like_C_sf"/>
</dbReference>
<name>A0A448HEQ8_9ACTO</name>
<dbReference type="PANTHER" id="PTHR10429">
    <property type="entry name" value="DNA-3-METHYLADENINE GLYCOSYLASE"/>
    <property type="match status" value="1"/>
</dbReference>
<sequence length="238" mass="24762">MPVVPAGSCAPEACGLGEGLPGDVQRVLALDSLEAAPLLLGAVVCATDAEGTVCVRITEVEAYRGREDPGSHAYRGPTARNASMFRAGGVIYVYLTYGMHHCLNVVTGPEGLSRAVLLRGGEVIEGLDLARSRRPRARADRDLARGPARLCATLGLTRLDDGAALGAPGTRVALVLPAPGRAPAPGTIRTGPRTGVAGPGGTEDYPWRFWIDGDPTVSPYKPAAPRRRRRGPDATAGP</sequence>
<dbReference type="Gene3D" id="3.10.300.10">
    <property type="entry name" value="Methylpurine-DNA glycosylase (MPG)"/>
    <property type="match status" value="1"/>
</dbReference>
<evidence type="ECO:0000313" key="8">
    <source>
        <dbReference type="Proteomes" id="UP000266895"/>
    </source>
</evidence>
<keyword evidence="2 5" id="KW-0227">DNA damage</keyword>
<dbReference type="EMBL" id="LR134350">
    <property type="protein sequence ID" value="VEG26703.1"/>
    <property type="molecule type" value="Genomic_DNA"/>
</dbReference>
<keyword evidence="8" id="KW-1185">Reference proteome</keyword>
<evidence type="ECO:0000313" key="7">
    <source>
        <dbReference type="EMBL" id="VEG26703.1"/>
    </source>
</evidence>
<evidence type="ECO:0000256" key="5">
    <source>
        <dbReference type="HAMAP-Rule" id="MF_00527"/>
    </source>
</evidence>
<dbReference type="GO" id="GO:0003677">
    <property type="term" value="F:DNA binding"/>
    <property type="evidence" value="ECO:0007669"/>
    <property type="project" value="InterPro"/>
</dbReference>
<dbReference type="CDD" id="cd00540">
    <property type="entry name" value="AAG"/>
    <property type="match status" value="1"/>
</dbReference>
<dbReference type="HAMAP" id="MF_00527">
    <property type="entry name" value="3MGH"/>
    <property type="match status" value="1"/>
</dbReference>
<evidence type="ECO:0000256" key="1">
    <source>
        <dbReference type="ARBA" id="ARBA00009232"/>
    </source>
</evidence>
<dbReference type="RefSeq" id="WP_126381850.1">
    <property type="nucleotide sequence ID" value="NZ_LR134350.1"/>
</dbReference>
<accession>A0A448HEQ8</accession>
<evidence type="ECO:0000256" key="3">
    <source>
        <dbReference type="ARBA" id="ARBA00022801"/>
    </source>
</evidence>
<dbReference type="NCBIfam" id="TIGR00567">
    <property type="entry name" value="3mg"/>
    <property type="match status" value="1"/>
</dbReference>
<protein>
    <recommendedName>
        <fullName evidence="5">Putative 3-methyladenine DNA glycosylase</fullName>
        <ecNumber evidence="5">3.2.2.-</ecNumber>
    </recommendedName>
</protein>
<dbReference type="SUPFAM" id="SSF50486">
    <property type="entry name" value="FMT C-terminal domain-like"/>
    <property type="match status" value="1"/>
</dbReference>
<dbReference type="GO" id="GO:0003905">
    <property type="term" value="F:alkylbase DNA N-glycosylase activity"/>
    <property type="evidence" value="ECO:0007669"/>
    <property type="project" value="InterPro"/>
</dbReference>
<dbReference type="Proteomes" id="UP000266895">
    <property type="component" value="Chromosome"/>
</dbReference>
<comment type="similarity">
    <text evidence="1 5">Belongs to the DNA glycosylase MPG family.</text>
</comment>
<reference evidence="7 8" key="1">
    <citation type="submission" date="2018-12" db="EMBL/GenBank/DDBJ databases">
        <authorList>
            <consortium name="Pathogen Informatics"/>
        </authorList>
    </citation>
    <scope>NUCLEOTIDE SEQUENCE [LARGE SCALE GENOMIC DNA]</scope>
    <source>
        <strain evidence="7 8">NCTC11636</strain>
    </source>
</reference>
<keyword evidence="4 5" id="KW-0234">DNA repair</keyword>
<evidence type="ECO:0000256" key="6">
    <source>
        <dbReference type="SAM" id="MobiDB-lite"/>
    </source>
</evidence>
<proteinExistence type="inferred from homology"/>
<dbReference type="AlphaFoldDB" id="A0A448HEQ8"/>
<keyword evidence="3 5" id="KW-0378">Hydrolase</keyword>
<feature type="region of interest" description="Disordered" evidence="6">
    <location>
        <begin position="214"/>
        <end position="238"/>
    </location>
</feature>
<dbReference type="Pfam" id="PF02245">
    <property type="entry name" value="Pur_DNA_glyco"/>
    <property type="match status" value="1"/>
</dbReference>